<evidence type="ECO:0000313" key="2">
    <source>
        <dbReference type="EMBL" id="TWU31991.1"/>
    </source>
</evidence>
<organism evidence="2 3">
    <name type="scientific">Novipirellula artificiosorum</name>
    <dbReference type="NCBI Taxonomy" id="2528016"/>
    <lineage>
        <taxon>Bacteria</taxon>
        <taxon>Pseudomonadati</taxon>
        <taxon>Planctomycetota</taxon>
        <taxon>Planctomycetia</taxon>
        <taxon>Pirellulales</taxon>
        <taxon>Pirellulaceae</taxon>
        <taxon>Novipirellula</taxon>
    </lineage>
</organism>
<dbReference type="InterPro" id="IPR001173">
    <property type="entry name" value="Glyco_trans_2-like"/>
</dbReference>
<comment type="caution">
    <text evidence="2">The sequence shown here is derived from an EMBL/GenBank/DDBJ whole genome shotgun (WGS) entry which is preliminary data.</text>
</comment>
<accession>A0A5C6D8A5</accession>
<dbReference type="OrthoDB" id="153025at2"/>
<sequence>MKISVAICTWNRSRLLRRTLERLCEINTDGRFSWELILVNNHSTDDTAQVIDDFSGLLPIVSLFEPVQGLTPCRNRAVAEASGDYVVWTDNDVLVCKNWLVSYVDAFEAEPEVAFFGGAIEPWFEPPGRPEWIESTWEKCKPVYAARDIGETPVDLTEDRLPYGANFAIRTDFQRVYLYDPMLGRVRSAMIGGEETHVLEQIARAGGKGRWVPNAKVQHIVPADRATERYIRSYYVGQGQANVLFNKQGSRRMVALLDASYQSLLYRLKRHRKQPDEWVSHMIRACISWGEFTSYRSRSLP</sequence>
<dbReference type="InterPro" id="IPR029044">
    <property type="entry name" value="Nucleotide-diphossugar_trans"/>
</dbReference>
<gene>
    <name evidence="2" type="primary">kfoC</name>
    <name evidence="2" type="ORF">Poly41_58790</name>
</gene>
<proteinExistence type="predicted"/>
<dbReference type="Proteomes" id="UP000319143">
    <property type="component" value="Unassembled WGS sequence"/>
</dbReference>
<dbReference type="EMBL" id="SJPV01000014">
    <property type="protein sequence ID" value="TWU31991.1"/>
    <property type="molecule type" value="Genomic_DNA"/>
</dbReference>
<name>A0A5C6D8A5_9BACT</name>
<feature type="domain" description="Glycosyltransferase 2-like" evidence="1">
    <location>
        <begin position="4"/>
        <end position="117"/>
    </location>
</feature>
<evidence type="ECO:0000313" key="3">
    <source>
        <dbReference type="Proteomes" id="UP000319143"/>
    </source>
</evidence>
<protein>
    <submittedName>
        <fullName evidence="2">Chondroitin synthase</fullName>
    </submittedName>
</protein>
<dbReference type="SUPFAM" id="SSF53448">
    <property type="entry name" value="Nucleotide-diphospho-sugar transferases"/>
    <property type="match status" value="1"/>
</dbReference>
<dbReference type="CDD" id="cd00761">
    <property type="entry name" value="Glyco_tranf_GTA_type"/>
    <property type="match status" value="1"/>
</dbReference>
<dbReference type="Gene3D" id="3.90.550.10">
    <property type="entry name" value="Spore Coat Polysaccharide Biosynthesis Protein SpsA, Chain A"/>
    <property type="match status" value="1"/>
</dbReference>
<reference evidence="2 3" key="1">
    <citation type="submission" date="2019-02" db="EMBL/GenBank/DDBJ databases">
        <title>Deep-cultivation of Planctomycetes and their phenomic and genomic characterization uncovers novel biology.</title>
        <authorList>
            <person name="Wiegand S."/>
            <person name="Jogler M."/>
            <person name="Boedeker C."/>
            <person name="Pinto D."/>
            <person name="Vollmers J."/>
            <person name="Rivas-Marin E."/>
            <person name="Kohn T."/>
            <person name="Peeters S.H."/>
            <person name="Heuer A."/>
            <person name="Rast P."/>
            <person name="Oberbeckmann S."/>
            <person name="Bunk B."/>
            <person name="Jeske O."/>
            <person name="Meyerdierks A."/>
            <person name="Storesund J.E."/>
            <person name="Kallscheuer N."/>
            <person name="Luecker S."/>
            <person name="Lage O.M."/>
            <person name="Pohl T."/>
            <person name="Merkel B.J."/>
            <person name="Hornburger P."/>
            <person name="Mueller R.-W."/>
            <person name="Bruemmer F."/>
            <person name="Labrenz M."/>
            <person name="Spormann A.M."/>
            <person name="Op Den Camp H."/>
            <person name="Overmann J."/>
            <person name="Amann R."/>
            <person name="Jetten M.S.M."/>
            <person name="Mascher T."/>
            <person name="Medema M.H."/>
            <person name="Devos D.P."/>
            <person name="Kaster A.-K."/>
            <person name="Ovreas L."/>
            <person name="Rohde M."/>
            <person name="Galperin M.Y."/>
            <person name="Jogler C."/>
        </authorList>
    </citation>
    <scope>NUCLEOTIDE SEQUENCE [LARGE SCALE GENOMIC DNA]</scope>
    <source>
        <strain evidence="2 3">Poly41</strain>
    </source>
</reference>
<keyword evidence="3" id="KW-1185">Reference proteome</keyword>
<dbReference type="AlphaFoldDB" id="A0A5C6D8A5"/>
<evidence type="ECO:0000259" key="1">
    <source>
        <dbReference type="Pfam" id="PF00535"/>
    </source>
</evidence>
<dbReference type="Pfam" id="PF00535">
    <property type="entry name" value="Glycos_transf_2"/>
    <property type="match status" value="1"/>
</dbReference>
<dbReference type="PANTHER" id="PTHR43685">
    <property type="entry name" value="GLYCOSYLTRANSFERASE"/>
    <property type="match status" value="1"/>
</dbReference>
<dbReference type="PANTHER" id="PTHR43685:SF2">
    <property type="entry name" value="GLYCOSYLTRANSFERASE 2-LIKE DOMAIN-CONTAINING PROTEIN"/>
    <property type="match status" value="1"/>
</dbReference>
<dbReference type="InterPro" id="IPR050834">
    <property type="entry name" value="Glycosyltransf_2"/>
</dbReference>